<evidence type="ECO:0000313" key="4">
    <source>
        <dbReference type="Proteomes" id="UP001432027"/>
    </source>
</evidence>
<feature type="compositionally biased region" description="Low complexity" evidence="1">
    <location>
        <begin position="18"/>
        <end position="33"/>
    </location>
</feature>
<evidence type="ECO:0000256" key="2">
    <source>
        <dbReference type="SAM" id="Phobius"/>
    </source>
</evidence>
<evidence type="ECO:0000313" key="3">
    <source>
        <dbReference type="EMBL" id="GMT04605.1"/>
    </source>
</evidence>
<feature type="region of interest" description="Disordered" evidence="1">
    <location>
        <begin position="80"/>
        <end position="109"/>
    </location>
</feature>
<feature type="non-terminal residue" evidence="3">
    <location>
        <position position="1"/>
    </location>
</feature>
<keyword evidence="2" id="KW-0472">Membrane</keyword>
<comment type="caution">
    <text evidence="3">The sequence shown here is derived from an EMBL/GenBank/DDBJ whole genome shotgun (WGS) entry which is preliminary data.</text>
</comment>
<feature type="compositionally biased region" description="Basic and acidic residues" evidence="1">
    <location>
        <begin position="1"/>
        <end position="13"/>
    </location>
</feature>
<accession>A0AAV5UES0</accession>
<keyword evidence="2" id="KW-1133">Transmembrane helix</keyword>
<feature type="compositionally biased region" description="Low complexity" evidence="1">
    <location>
        <begin position="80"/>
        <end position="94"/>
    </location>
</feature>
<feature type="non-terminal residue" evidence="3">
    <location>
        <position position="136"/>
    </location>
</feature>
<organism evidence="3 4">
    <name type="scientific">Pristionchus entomophagus</name>
    <dbReference type="NCBI Taxonomy" id="358040"/>
    <lineage>
        <taxon>Eukaryota</taxon>
        <taxon>Metazoa</taxon>
        <taxon>Ecdysozoa</taxon>
        <taxon>Nematoda</taxon>
        <taxon>Chromadorea</taxon>
        <taxon>Rhabditida</taxon>
        <taxon>Rhabditina</taxon>
        <taxon>Diplogasteromorpha</taxon>
        <taxon>Diplogasteroidea</taxon>
        <taxon>Neodiplogasteridae</taxon>
        <taxon>Pristionchus</taxon>
    </lineage>
</organism>
<protein>
    <submittedName>
        <fullName evidence="3">Uncharacterized protein</fullName>
    </submittedName>
</protein>
<name>A0AAV5UES0_9BILA</name>
<proteinExistence type="predicted"/>
<dbReference type="EMBL" id="BTSX01000006">
    <property type="protein sequence ID" value="GMT04605.1"/>
    <property type="molecule type" value="Genomic_DNA"/>
</dbReference>
<feature type="transmembrane region" description="Helical" evidence="2">
    <location>
        <begin position="58"/>
        <end position="77"/>
    </location>
</feature>
<dbReference type="AlphaFoldDB" id="A0AAV5UES0"/>
<feature type="region of interest" description="Disordered" evidence="1">
    <location>
        <begin position="1"/>
        <end position="33"/>
    </location>
</feature>
<keyword evidence="2" id="KW-0812">Transmembrane</keyword>
<evidence type="ECO:0000256" key="1">
    <source>
        <dbReference type="SAM" id="MobiDB-lite"/>
    </source>
</evidence>
<gene>
    <name evidence="3" type="ORF">PENTCL1PPCAC_26780</name>
</gene>
<feature type="compositionally biased region" description="Basic and acidic residues" evidence="1">
    <location>
        <begin position="95"/>
        <end position="109"/>
    </location>
</feature>
<dbReference type="Proteomes" id="UP001432027">
    <property type="component" value="Unassembled WGS sequence"/>
</dbReference>
<keyword evidence="4" id="KW-1185">Reference proteome</keyword>
<sequence>SHEHSDHESECHYNDNQSISQSSISSYSSPPSVISSPFNYCHSHHRPDRTLQSISSSFLHPSIFLRLLFLSFLLPFIGRKSQPSRRSSSFLSQSSREEHPPSSESHSLQEHSHFHSTPFSLNLIQFLFWILHRQSR</sequence>
<reference evidence="3" key="1">
    <citation type="submission" date="2023-10" db="EMBL/GenBank/DDBJ databases">
        <title>Genome assembly of Pristionchus species.</title>
        <authorList>
            <person name="Yoshida K."/>
            <person name="Sommer R.J."/>
        </authorList>
    </citation>
    <scope>NUCLEOTIDE SEQUENCE</scope>
    <source>
        <strain evidence="3">RS0144</strain>
    </source>
</reference>